<evidence type="ECO:0008006" key="3">
    <source>
        <dbReference type="Google" id="ProtNLM"/>
    </source>
</evidence>
<dbReference type="InterPro" id="IPR036770">
    <property type="entry name" value="Ankyrin_rpt-contain_sf"/>
</dbReference>
<dbReference type="AlphaFoldDB" id="A0A150GMM6"/>
<gene>
    <name evidence="1" type="ORF">GPECTOR_13g613</name>
</gene>
<dbReference type="GO" id="GO:0016020">
    <property type="term" value="C:membrane"/>
    <property type="evidence" value="ECO:0007669"/>
    <property type="project" value="TreeGrafter"/>
</dbReference>
<dbReference type="SUPFAM" id="SSF48403">
    <property type="entry name" value="Ankyrin repeat"/>
    <property type="match status" value="1"/>
</dbReference>
<reference evidence="2" key="1">
    <citation type="journal article" date="2016" name="Nat. Commun.">
        <title>The Gonium pectorale genome demonstrates co-option of cell cycle regulation during the evolution of multicellularity.</title>
        <authorList>
            <person name="Hanschen E.R."/>
            <person name="Marriage T.N."/>
            <person name="Ferris P.J."/>
            <person name="Hamaji T."/>
            <person name="Toyoda A."/>
            <person name="Fujiyama A."/>
            <person name="Neme R."/>
            <person name="Noguchi H."/>
            <person name="Minakuchi Y."/>
            <person name="Suzuki M."/>
            <person name="Kawai-Toyooka H."/>
            <person name="Smith D.R."/>
            <person name="Sparks H."/>
            <person name="Anderson J."/>
            <person name="Bakaric R."/>
            <person name="Luria V."/>
            <person name="Karger A."/>
            <person name="Kirschner M.W."/>
            <person name="Durand P.M."/>
            <person name="Michod R.E."/>
            <person name="Nozaki H."/>
            <person name="Olson B.J."/>
        </authorList>
    </citation>
    <scope>NUCLEOTIDE SEQUENCE [LARGE SCALE GENOMIC DNA]</scope>
    <source>
        <strain evidence="2">NIES-2863</strain>
    </source>
</reference>
<dbReference type="Gene3D" id="1.25.40.20">
    <property type="entry name" value="Ankyrin repeat-containing domain"/>
    <property type="match status" value="1"/>
</dbReference>
<dbReference type="Proteomes" id="UP000075714">
    <property type="component" value="Unassembled WGS sequence"/>
</dbReference>
<organism evidence="1 2">
    <name type="scientific">Gonium pectorale</name>
    <name type="common">Green alga</name>
    <dbReference type="NCBI Taxonomy" id="33097"/>
    <lineage>
        <taxon>Eukaryota</taxon>
        <taxon>Viridiplantae</taxon>
        <taxon>Chlorophyta</taxon>
        <taxon>core chlorophytes</taxon>
        <taxon>Chlorophyceae</taxon>
        <taxon>CS clade</taxon>
        <taxon>Chlamydomonadales</taxon>
        <taxon>Volvocaceae</taxon>
        <taxon>Gonium</taxon>
    </lineage>
</organism>
<dbReference type="GO" id="GO:0046513">
    <property type="term" value="P:ceramide biosynthetic process"/>
    <property type="evidence" value="ECO:0007669"/>
    <property type="project" value="TreeGrafter"/>
</dbReference>
<sequence>MEARYLDVEAVSSVGASPVPNIWLPGLVERFASLLHPNEVMCTLRCADKATAEQFRGRPEFASVRLSQPVPPHAFTARWAAPGAMRDLTLAQRKKLLRLTADSGVVANMEVALEAVGFIPQSSELLALLEAPAYEGHLGLLLREAIGSSTADWQAKVEWAESQLPPTARRYSDSCSSVAAHPDAIFRLTWLLARGYPADEDVANSMLRNGNTAALELLLGRGLRPPHSATDDAARWGWLEVLKKLREYGYPLGVTVKMWLAASRDQLPVLVWAVEELGATLQDRQLSKTAAGQCGLETLAWLQQRGCPLDGAEVAQGAAMRGDLQLLQWAVQELGAPLTSPALLDAAAGVGSIELMAWLRERGCPWGGRVYSNAARAGCVAALEWLAEQGCPVPDDNGPLMEAADWGDLATLRCLARLGCPWGPASGPGAVFEACLSPHRPLLTLHLLLELGCPVDWEACTKAACDLPEQMRDWILAKAA</sequence>
<protein>
    <recommendedName>
        <fullName evidence="3">Ankyrin repeat domain-containing protein</fullName>
    </recommendedName>
</protein>
<keyword evidence="2" id="KW-1185">Reference proteome</keyword>
<evidence type="ECO:0000313" key="1">
    <source>
        <dbReference type="EMBL" id="KXZ51126.1"/>
    </source>
</evidence>
<dbReference type="EMBL" id="LSYV01000014">
    <property type="protein sequence ID" value="KXZ51126.1"/>
    <property type="molecule type" value="Genomic_DNA"/>
</dbReference>
<dbReference type="PANTHER" id="PTHR12393:SF6">
    <property type="entry name" value="SPHINGOMYELIN PHOSPHODIESTERASE 2"/>
    <property type="match status" value="1"/>
</dbReference>
<dbReference type="GO" id="GO:0071944">
    <property type="term" value="C:cell periphery"/>
    <property type="evidence" value="ECO:0007669"/>
    <property type="project" value="TreeGrafter"/>
</dbReference>
<comment type="caution">
    <text evidence="1">The sequence shown here is derived from an EMBL/GenBank/DDBJ whole genome shotgun (WGS) entry which is preliminary data.</text>
</comment>
<accession>A0A150GMM6</accession>
<dbReference type="OrthoDB" id="63514at2759"/>
<evidence type="ECO:0000313" key="2">
    <source>
        <dbReference type="Proteomes" id="UP000075714"/>
    </source>
</evidence>
<proteinExistence type="predicted"/>
<name>A0A150GMM6_GONPE</name>
<dbReference type="GO" id="GO:0004620">
    <property type="term" value="F:phospholipase activity"/>
    <property type="evidence" value="ECO:0007669"/>
    <property type="project" value="TreeGrafter"/>
</dbReference>
<dbReference type="GO" id="GO:0005783">
    <property type="term" value="C:endoplasmic reticulum"/>
    <property type="evidence" value="ECO:0007669"/>
    <property type="project" value="TreeGrafter"/>
</dbReference>
<dbReference type="GO" id="GO:0030149">
    <property type="term" value="P:sphingolipid catabolic process"/>
    <property type="evidence" value="ECO:0007669"/>
    <property type="project" value="TreeGrafter"/>
</dbReference>
<dbReference type="PANTHER" id="PTHR12393">
    <property type="entry name" value="SPHINGOMYELIN PHOSPHODIESTERASE RELATED"/>
    <property type="match status" value="1"/>
</dbReference>